<dbReference type="EMBL" id="OZ034834">
    <property type="protein sequence ID" value="CAL1676484.1"/>
    <property type="molecule type" value="Genomic_DNA"/>
</dbReference>
<dbReference type="AlphaFoldDB" id="A0AAV2N9G9"/>
<organism evidence="2 3">
    <name type="scientific">Lasius platythorax</name>
    <dbReference type="NCBI Taxonomy" id="488582"/>
    <lineage>
        <taxon>Eukaryota</taxon>
        <taxon>Metazoa</taxon>
        <taxon>Ecdysozoa</taxon>
        <taxon>Arthropoda</taxon>
        <taxon>Hexapoda</taxon>
        <taxon>Insecta</taxon>
        <taxon>Pterygota</taxon>
        <taxon>Neoptera</taxon>
        <taxon>Endopterygota</taxon>
        <taxon>Hymenoptera</taxon>
        <taxon>Apocrita</taxon>
        <taxon>Aculeata</taxon>
        <taxon>Formicoidea</taxon>
        <taxon>Formicidae</taxon>
        <taxon>Formicinae</taxon>
        <taxon>Lasius</taxon>
        <taxon>Lasius</taxon>
    </lineage>
</organism>
<keyword evidence="3" id="KW-1185">Reference proteome</keyword>
<accession>A0AAV2N9G9</accession>
<evidence type="ECO:0000313" key="3">
    <source>
        <dbReference type="Proteomes" id="UP001497644"/>
    </source>
</evidence>
<evidence type="ECO:0000256" key="1">
    <source>
        <dbReference type="SAM" id="MobiDB-lite"/>
    </source>
</evidence>
<name>A0AAV2N9G9_9HYME</name>
<dbReference type="Proteomes" id="UP001497644">
    <property type="component" value="Chromosome 11"/>
</dbReference>
<sequence length="82" mass="8709">MSRGAVLSLSTRSLSVNRGLDEGSNSEAREESSEVTPAGTVDIMRKIVARSPALNQGDLTRRALGFKPKPGIYEGTLSYAAI</sequence>
<feature type="region of interest" description="Disordered" evidence="1">
    <location>
        <begin position="17"/>
        <end position="37"/>
    </location>
</feature>
<reference evidence="2" key="1">
    <citation type="submission" date="2024-04" db="EMBL/GenBank/DDBJ databases">
        <authorList>
            <consortium name="Molecular Ecology Group"/>
        </authorList>
    </citation>
    <scope>NUCLEOTIDE SEQUENCE</scope>
</reference>
<proteinExistence type="predicted"/>
<gene>
    <name evidence="2" type="ORF">LPLAT_LOCUS2668</name>
</gene>
<protein>
    <submittedName>
        <fullName evidence="2">Uncharacterized protein</fullName>
    </submittedName>
</protein>
<evidence type="ECO:0000313" key="2">
    <source>
        <dbReference type="EMBL" id="CAL1676484.1"/>
    </source>
</evidence>